<organism evidence="3 4">
    <name type="scientific">Streptomyces chitinivorans</name>
    <dbReference type="NCBI Taxonomy" id="1257027"/>
    <lineage>
        <taxon>Bacteria</taxon>
        <taxon>Bacillati</taxon>
        <taxon>Actinomycetota</taxon>
        <taxon>Actinomycetes</taxon>
        <taxon>Kitasatosporales</taxon>
        <taxon>Streptomycetaceae</taxon>
        <taxon>Streptomyces</taxon>
    </lineage>
</organism>
<evidence type="ECO:0000256" key="1">
    <source>
        <dbReference type="SAM" id="MobiDB-lite"/>
    </source>
</evidence>
<reference evidence="3 4" key="1">
    <citation type="submission" date="2024-10" db="EMBL/GenBank/DDBJ databases">
        <authorList>
            <person name="Cho J.-C."/>
        </authorList>
    </citation>
    <scope>NUCLEOTIDE SEQUENCE [LARGE SCALE GENOMIC DNA]</scope>
    <source>
        <strain evidence="3 4">KCTC29696</strain>
    </source>
</reference>
<name>A0ABW7HYJ9_9ACTN</name>
<evidence type="ECO:0000259" key="2">
    <source>
        <dbReference type="Pfam" id="PF09587"/>
    </source>
</evidence>
<protein>
    <submittedName>
        <fullName evidence="3">CapA family protein</fullName>
    </submittedName>
</protein>
<keyword evidence="4" id="KW-1185">Reference proteome</keyword>
<dbReference type="Pfam" id="PF09587">
    <property type="entry name" value="PGA_cap"/>
    <property type="match status" value="1"/>
</dbReference>
<sequence length="137" mass="14826">MPRGCLRTASQAGAVWKSDPRGRTVSRARSHGRPGPPARPAHRRRHGEAARIAHLACTYGTDGIPLPEDRAWAVSVLEPQRVLADARAARRAGADVVIASLHWGTEWQQAPDTTQKEPGRGRGRSHRGLVRPSRAAG</sequence>
<gene>
    <name evidence="3" type="ORF">ACG5V6_20715</name>
</gene>
<dbReference type="EMBL" id="JBIHMK010000090">
    <property type="protein sequence ID" value="MFH0250626.1"/>
    <property type="molecule type" value="Genomic_DNA"/>
</dbReference>
<evidence type="ECO:0000313" key="3">
    <source>
        <dbReference type="EMBL" id="MFH0250626.1"/>
    </source>
</evidence>
<dbReference type="RefSeq" id="WP_394631259.1">
    <property type="nucleotide sequence ID" value="NZ_JBIHMK010000090.1"/>
</dbReference>
<dbReference type="Proteomes" id="UP001607069">
    <property type="component" value="Unassembled WGS sequence"/>
</dbReference>
<feature type="region of interest" description="Disordered" evidence="1">
    <location>
        <begin position="106"/>
        <end position="137"/>
    </location>
</feature>
<feature type="domain" description="Capsule synthesis protein CapA" evidence="2">
    <location>
        <begin position="48"/>
        <end position="117"/>
    </location>
</feature>
<dbReference type="InterPro" id="IPR019079">
    <property type="entry name" value="Capsule_synth_CapA"/>
</dbReference>
<proteinExistence type="predicted"/>
<accession>A0ABW7HYJ9</accession>
<evidence type="ECO:0000313" key="4">
    <source>
        <dbReference type="Proteomes" id="UP001607069"/>
    </source>
</evidence>
<feature type="region of interest" description="Disordered" evidence="1">
    <location>
        <begin position="1"/>
        <end position="47"/>
    </location>
</feature>
<comment type="caution">
    <text evidence="3">The sequence shown here is derived from an EMBL/GenBank/DDBJ whole genome shotgun (WGS) entry which is preliminary data.</text>
</comment>